<keyword evidence="3" id="KW-0238">DNA-binding</keyword>
<dbReference type="PANTHER" id="PTHR30579:SF7">
    <property type="entry name" value="HTH-TYPE TRANSCRIPTIONAL REGULATOR LRHA-RELATED"/>
    <property type="match status" value="1"/>
</dbReference>
<dbReference type="Gene3D" id="3.40.190.10">
    <property type="entry name" value="Periplasmic binding protein-like II"/>
    <property type="match status" value="2"/>
</dbReference>
<dbReference type="Proteomes" id="UP001156882">
    <property type="component" value="Unassembled WGS sequence"/>
</dbReference>
<evidence type="ECO:0000313" key="7">
    <source>
        <dbReference type="Proteomes" id="UP001156882"/>
    </source>
</evidence>
<evidence type="ECO:0000313" key="6">
    <source>
        <dbReference type="EMBL" id="GLS18687.1"/>
    </source>
</evidence>
<dbReference type="Pfam" id="PF03466">
    <property type="entry name" value="LysR_substrate"/>
    <property type="match status" value="1"/>
</dbReference>
<evidence type="ECO:0000259" key="5">
    <source>
        <dbReference type="PROSITE" id="PS50931"/>
    </source>
</evidence>
<accession>A0ABQ6CK88</accession>
<gene>
    <name evidence="6" type="ORF">GCM10007874_17040</name>
</gene>
<dbReference type="EMBL" id="BSPC01000015">
    <property type="protein sequence ID" value="GLS18687.1"/>
    <property type="molecule type" value="Genomic_DNA"/>
</dbReference>
<feature type="domain" description="HTH lysR-type" evidence="5">
    <location>
        <begin position="6"/>
        <end position="63"/>
    </location>
</feature>
<dbReference type="Gene3D" id="1.10.10.10">
    <property type="entry name" value="Winged helix-like DNA-binding domain superfamily/Winged helix DNA-binding domain"/>
    <property type="match status" value="1"/>
</dbReference>
<dbReference type="InterPro" id="IPR005119">
    <property type="entry name" value="LysR_subst-bd"/>
</dbReference>
<reference evidence="7" key="1">
    <citation type="journal article" date="2019" name="Int. J. Syst. Evol. Microbiol.">
        <title>The Global Catalogue of Microorganisms (GCM) 10K type strain sequencing project: providing services to taxonomists for standard genome sequencing and annotation.</title>
        <authorList>
            <consortium name="The Broad Institute Genomics Platform"/>
            <consortium name="The Broad Institute Genome Sequencing Center for Infectious Disease"/>
            <person name="Wu L."/>
            <person name="Ma J."/>
        </authorList>
    </citation>
    <scope>NUCLEOTIDE SEQUENCE [LARGE SCALE GENOMIC DNA]</scope>
    <source>
        <strain evidence="7">NBRC 101365</strain>
    </source>
</reference>
<sequence>MRHINLDLDVLRSFVTGMELGSFARAADHLGRSTSAVSAQLKKLEDQAGTPIFRKAGRGLALTEAGETLLAYARRLLDLNDETMSALGGGDLTGNIRFGVQEDLGETLLPEILGRFARAHPKARIEARLSRNADLLRRLASAELDLAITWGDYTGAASTGVSGEHLADVPMRWIGPANPSLIEKLPSKDEPVPLVMFEAPCLFRTAATEALDRAGIPWRIAVTSSSLSGLWAAAAGGLGVTLRTEIGLPGHLTAFDATAGLPVALPTVPLLLHSTQAQQSPAIDRLGDIMRESLRQPLAHRRAA</sequence>
<evidence type="ECO:0000256" key="1">
    <source>
        <dbReference type="ARBA" id="ARBA00009437"/>
    </source>
</evidence>
<dbReference type="InterPro" id="IPR036388">
    <property type="entry name" value="WH-like_DNA-bd_sf"/>
</dbReference>
<evidence type="ECO:0000256" key="3">
    <source>
        <dbReference type="ARBA" id="ARBA00023125"/>
    </source>
</evidence>
<comment type="caution">
    <text evidence="6">The sequence shown here is derived from an EMBL/GenBank/DDBJ whole genome shotgun (WGS) entry which is preliminary data.</text>
</comment>
<dbReference type="SUPFAM" id="SSF53850">
    <property type="entry name" value="Periplasmic binding protein-like II"/>
    <property type="match status" value="1"/>
</dbReference>
<organism evidence="6 7">
    <name type="scientific">Labrys miyagiensis</name>
    <dbReference type="NCBI Taxonomy" id="346912"/>
    <lineage>
        <taxon>Bacteria</taxon>
        <taxon>Pseudomonadati</taxon>
        <taxon>Pseudomonadota</taxon>
        <taxon>Alphaproteobacteria</taxon>
        <taxon>Hyphomicrobiales</taxon>
        <taxon>Xanthobacteraceae</taxon>
        <taxon>Labrys</taxon>
    </lineage>
</organism>
<evidence type="ECO:0000256" key="4">
    <source>
        <dbReference type="ARBA" id="ARBA00023163"/>
    </source>
</evidence>
<dbReference type="PANTHER" id="PTHR30579">
    <property type="entry name" value="TRANSCRIPTIONAL REGULATOR"/>
    <property type="match status" value="1"/>
</dbReference>
<keyword evidence="4" id="KW-0804">Transcription</keyword>
<comment type="similarity">
    <text evidence="1">Belongs to the LysR transcriptional regulatory family.</text>
</comment>
<dbReference type="InterPro" id="IPR050176">
    <property type="entry name" value="LTTR"/>
</dbReference>
<dbReference type="RefSeq" id="WP_284311562.1">
    <property type="nucleotide sequence ID" value="NZ_BSPC01000015.1"/>
</dbReference>
<dbReference type="InterPro" id="IPR036390">
    <property type="entry name" value="WH_DNA-bd_sf"/>
</dbReference>
<dbReference type="InterPro" id="IPR000847">
    <property type="entry name" value="LysR_HTH_N"/>
</dbReference>
<evidence type="ECO:0000256" key="2">
    <source>
        <dbReference type="ARBA" id="ARBA00023015"/>
    </source>
</evidence>
<proteinExistence type="inferred from homology"/>
<dbReference type="PROSITE" id="PS50931">
    <property type="entry name" value="HTH_LYSR"/>
    <property type="match status" value="1"/>
</dbReference>
<dbReference type="SUPFAM" id="SSF46785">
    <property type="entry name" value="Winged helix' DNA-binding domain"/>
    <property type="match status" value="1"/>
</dbReference>
<keyword evidence="7" id="KW-1185">Reference proteome</keyword>
<protein>
    <submittedName>
        <fullName evidence="6">LysR family transcriptional regulator</fullName>
    </submittedName>
</protein>
<keyword evidence="2" id="KW-0805">Transcription regulation</keyword>
<name>A0ABQ6CK88_9HYPH</name>
<dbReference type="Pfam" id="PF00126">
    <property type="entry name" value="HTH_1"/>
    <property type="match status" value="1"/>
</dbReference>